<dbReference type="AlphaFoldDB" id="B9TMZ2"/>
<name>B9TMZ2_RICCO</name>
<protein>
    <submittedName>
        <fullName evidence="2">Uncharacterized protein</fullName>
    </submittedName>
</protein>
<evidence type="ECO:0000313" key="3">
    <source>
        <dbReference type="Proteomes" id="UP000008311"/>
    </source>
</evidence>
<evidence type="ECO:0000256" key="1">
    <source>
        <dbReference type="SAM" id="Coils"/>
    </source>
</evidence>
<accession>B9TMZ2</accession>
<keyword evidence="1" id="KW-0175">Coiled coil</keyword>
<feature type="coiled-coil region" evidence="1">
    <location>
        <begin position="179"/>
        <end position="206"/>
    </location>
</feature>
<gene>
    <name evidence="2" type="ORF">RCOM_2151330</name>
</gene>
<evidence type="ECO:0000313" key="2">
    <source>
        <dbReference type="EMBL" id="EEF22772.1"/>
    </source>
</evidence>
<reference evidence="3" key="1">
    <citation type="journal article" date="2010" name="Nat. Biotechnol.">
        <title>Draft genome sequence of the oilseed species Ricinus communis.</title>
        <authorList>
            <person name="Chan A.P."/>
            <person name="Crabtree J."/>
            <person name="Zhao Q."/>
            <person name="Lorenzi H."/>
            <person name="Orvis J."/>
            <person name="Puiu D."/>
            <person name="Melake-Berhan A."/>
            <person name="Jones K.M."/>
            <person name="Redman J."/>
            <person name="Chen G."/>
            <person name="Cahoon E.B."/>
            <person name="Gedil M."/>
            <person name="Stanke M."/>
            <person name="Haas B.J."/>
            <person name="Wortman J.R."/>
            <person name="Fraser-Liggett C.M."/>
            <person name="Ravel J."/>
            <person name="Rabinowicz P.D."/>
        </authorList>
    </citation>
    <scope>NUCLEOTIDE SEQUENCE [LARGE SCALE GENOMIC DNA]</scope>
    <source>
        <strain evidence="3">cv. Hale</strain>
    </source>
</reference>
<keyword evidence="3" id="KW-1185">Reference proteome</keyword>
<proteinExistence type="predicted"/>
<feature type="coiled-coil region" evidence="1">
    <location>
        <begin position="17"/>
        <end position="44"/>
    </location>
</feature>
<organism evidence="2 3">
    <name type="scientific">Ricinus communis</name>
    <name type="common">Castor bean</name>
    <dbReference type="NCBI Taxonomy" id="3988"/>
    <lineage>
        <taxon>Eukaryota</taxon>
        <taxon>Viridiplantae</taxon>
        <taxon>Streptophyta</taxon>
        <taxon>Embryophyta</taxon>
        <taxon>Tracheophyta</taxon>
        <taxon>Spermatophyta</taxon>
        <taxon>Magnoliopsida</taxon>
        <taxon>eudicotyledons</taxon>
        <taxon>Gunneridae</taxon>
        <taxon>Pentapetalae</taxon>
        <taxon>rosids</taxon>
        <taxon>fabids</taxon>
        <taxon>Malpighiales</taxon>
        <taxon>Euphorbiaceae</taxon>
        <taxon>Acalyphoideae</taxon>
        <taxon>Acalypheae</taxon>
        <taxon>Ricinus</taxon>
    </lineage>
</organism>
<dbReference type="InParanoid" id="B9TMZ2"/>
<dbReference type="Proteomes" id="UP000008311">
    <property type="component" value="Unassembled WGS sequence"/>
</dbReference>
<dbReference type="EMBL" id="EQ990678">
    <property type="protein sequence ID" value="EEF22772.1"/>
    <property type="molecule type" value="Genomic_DNA"/>
</dbReference>
<sequence length="283" mass="31155">MDVDQTALAFQSEVEALESTRHRCSDHEADVARLEQQVALLVRQVADACVQLDWPEDERAARNSVPSALALHTVESLMRERGKLEQSVINAQQAIQRKLADIADLGRKLEGLPSVDVPDDLQAALRSAQRYRVDPAQRRLKEAAADAQRTLDASFAALGKWNRPLPALKSMTLPSMERVASLRAERDDLVSRYMRARDRFDEAREDERLAVAEHDAFEQAHQIVTGELVLQAREVRDAAWAAIRDGAVAIADGAPEFEAAVAAADDLSDGQVSTVTQASELSN</sequence>